<dbReference type="AlphaFoldDB" id="A0A0B2QU48"/>
<evidence type="ECO:0000313" key="3">
    <source>
        <dbReference type="EMBL" id="KHN25161.1"/>
    </source>
</evidence>
<dbReference type="Pfam" id="PF00400">
    <property type="entry name" value="WD40"/>
    <property type="match status" value="2"/>
</dbReference>
<dbReference type="InterPro" id="IPR001680">
    <property type="entry name" value="WD40_rpt"/>
</dbReference>
<protein>
    <submittedName>
        <fullName evidence="3">Topless-related protein 3</fullName>
    </submittedName>
</protein>
<dbReference type="PANTHER" id="PTHR44083">
    <property type="entry name" value="TOPLESS-RELATED PROTEIN 1-RELATED"/>
    <property type="match status" value="1"/>
</dbReference>
<dbReference type="Proteomes" id="UP000053555">
    <property type="component" value="Unassembled WGS sequence"/>
</dbReference>
<dbReference type="SMART" id="SM00320">
    <property type="entry name" value="WD40"/>
    <property type="match status" value="2"/>
</dbReference>
<dbReference type="GO" id="GO:0006355">
    <property type="term" value="P:regulation of DNA-templated transcription"/>
    <property type="evidence" value="ECO:0007669"/>
    <property type="project" value="InterPro"/>
</dbReference>
<organism evidence="3">
    <name type="scientific">Glycine soja</name>
    <name type="common">Wild soybean</name>
    <dbReference type="NCBI Taxonomy" id="3848"/>
    <lineage>
        <taxon>Eukaryota</taxon>
        <taxon>Viridiplantae</taxon>
        <taxon>Streptophyta</taxon>
        <taxon>Embryophyta</taxon>
        <taxon>Tracheophyta</taxon>
        <taxon>Spermatophyta</taxon>
        <taxon>Magnoliopsida</taxon>
        <taxon>eudicotyledons</taxon>
        <taxon>Gunneridae</taxon>
        <taxon>Pentapetalae</taxon>
        <taxon>rosids</taxon>
        <taxon>fabids</taxon>
        <taxon>Fabales</taxon>
        <taxon>Fabaceae</taxon>
        <taxon>Papilionoideae</taxon>
        <taxon>50 kb inversion clade</taxon>
        <taxon>NPAAA clade</taxon>
        <taxon>indigoferoid/millettioid clade</taxon>
        <taxon>Phaseoleae</taxon>
        <taxon>Glycine</taxon>
        <taxon>Glycine subgen. Soja</taxon>
    </lineage>
</organism>
<evidence type="ECO:0000256" key="2">
    <source>
        <dbReference type="SAM" id="Phobius"/>
    </source>
</evidence>
<feature type="repeat" description="WD" evidence="1">
    <location>
        <begin position="147"/>
        <end position="178"/>
    </location>
</feature>
<sequence>MMNKLLSSSSSSLNLIKPFSSLLHRFDSAKFSSTRCSFTSISSKHETPPPPLSKTYHPLSHLQKNDIFEGHEATVYSVCPHHKESIQFIFSTAIDGKIKAWLYDNMGSRVDYDAPGHWCTTMLYSADGSRTIKRTCNGFRNKSTGVVQFDITQNQFLAAGEDGQVKFWDMDNINLLTSTDAEGGLQVELTFLCLLEYSLHFIRHSLYNCMNLFRPFHKGFKILANANGLRSLRTVETPRFEALRSPIESSVVKASGSSAVNVSPVNCKVEKGSPVRPSPILNEVDTTSQNAEKTRTVEDGVDRAKPWQLSEIVDVGVLALGSNGIQKLWKWACSEKNLNGKVMIILLLSLKCIEVAITILHVILNFLF</sequence>
<feature type="transmembrane region" description="Helical" evidence="2">
    <location>
        <begin position="342"/>
        <end position="367"/>
    </location>
</feature>
<reference evidence="3" key="1">
    <citation type="submission" date="2014-07" db="EMBL/GenBank/DDBJ databases">
        <title>Identification of a novel salt tolerance gene in wild soybean by whole-genome sequencing.</title>
        <authorList>
            <person name="Lam H.-M."/>
            <person name="Qi X."/>
            <person name="Li M.-W."/>
            <person name="Liu X."/>
            <person name="Xie M."/>
            <person name="Ni M."/>
            <person name="Xu X."/>
        </authorList>
    </citation>
    <scope>NUCLEOTIDE SEQUENCE [LARGE SCALE GENOMIC DNA]</scope>
    <source>
        <tissue evidence="3">Root</tissue>
    </source>
</reference>
<name>A0A0B2QU48_GLYSO</name>
<dbReference type="InterPro" id="IPR015943">
    <property type="entry name" value="WD40/YVTN_repeat-like_dom_sf"/>
</dbReference>
<keyword evidence="1" id="KW-0853">WD repeat</keyword>
<accession>A0A0B2QU48</accession>
<keyword evidence="2" id="KW-0812">Transmembrane</keyword>
<keyword evidence="2" id="KW-1133">Transmembrane helix</keyword>
<dbReference type="PANTHER" id="PTHR44083:SF43">
    <property type="entry name" value="TRANSDUCIN FAMILY PROTEIN_WD-40 REPEAT PROTEIN"/>
    <property type="match status" value="1"/>
</dbReference>
<dbReference type="InterPro" id="IPR027728">
    <property type="entry name" value="Topless_fam"/>
</dbReference>
<keyword evidence="2" id="KW-0472">Membrane</keyword>
<dbReference type="PROSITE" id="PS50082">
    <property type="entry name" value="WD_REPEATS_2"/>
    <property type="match status" value="1"/>
</dbReference>
<dbReference type="InterPro" id="IPR036322">
    <property type="entry name" value="WD40_repeat_dom_sf"/>
</dbReference>
<proteinExistence type="predicted"/>
<dbReference type="Gene3D" id="2.130.10.10">
    <property type="entry name" value="YVTN repeat-like/Quinoprotein amine dehydrogenase"/>
    <property type="match status" value="1"/>
</dbReference>
<evidence type="ECO:0000256" key="1">
    <source>
        <dbReference type="PROSITE-ProRule" id="PRU00221"/>
    </source>
</evidence>
<dbReference type="EMBL" id="KN654523">
    <property type="protein sequence ID" value="KHN25161.1"/>
    <property type="molecule type" value="Genomic_DNA"/>
</dbReference>
<dbReference type="SUPFAM" id="SSF50978">
    <property type="entry name" value="WD40 repeat-like"/>
    <property type="match status" value="1"/>
</dbReference>
<gene>
    <name evidence="3" type="ORF">glysoja_046640</name>
</gene>